<organism evidence="1 2">
    <name type="scientific">Arctium lappa</name>
    <name type="common">Greater burdock</name>
    <name type="synonym">Lappa major</name>
    <dbReference type="NCBI Taxonomy" id="4217"/>
    <lineage>
        <taxon>Eukaryota</taxon>
        <taxon>Viridiplantae</taxon>
        <taxon>Streptophyta</taxon>
        <taxon>Embryophyta</taxon>
        <taxon>Tracheophyta</taxon>
        <taxon>Spermatophyta</taxon>
        <taxon>Magnoliopsida</taxon>
        <taxon>eudicotyledons</taxon>
        <taxon>Gunneridae</taxon>
        <taxon>Pentapetalae</taxon>
        <taxon>asterids</taxon>
        <taxon>campanulids</taxon>
        <taxon>Asterales</taxon>
        <taxon>Asteraceae</taxon>
        <taxon>Carduoideae</taxon>
        <taxon>Cardueae</taxon>
        <taxon>Arctiinae</taxon>
        <taxon>Arctium</taxon>
    </lineage>
</organism>
<accession>A0ACB8XJ74</accession>
<dbReference type="EMBL" id="CM042064">
    <property type="protein sequence ID" value="KAI3665635.1"/>
    <property type="molecule type" value="Genomic_DNA"/>
</dbReference>
<comment type="caution">
    <text evidence="1">The sequence shown here is derived from an EMBL/GenBank/DDBJ whole genome shotgun (WGS) entry which is preliminary data.</text>
</comment>
<protein>
    <submittedName>
        <fullName evidence="1">Uncharacterized protein</fullName>
    </submittedName>
</protein>
<sequence>MPGVPKFMASPMCGLVPGLAGNNRDVHKKMALPLPPGSFRHLPARSASKRMVPWKEDPFHAAIIKCTKDCDHDCKAEDDIKIMSFGARVRMSKCFSSSCKRSFDIEEGSLLVKPLNSSCGFRRDRV</sequence>
<reference evidence="1 2" key="2">
    <citation type="journal article" date="2022" name="Mol. Ecol. Resour.">
        <title>The genomes of chicory, endive, great burdock and yacon provide insights into Asteraceae paleo-polyploidization history and plant inulin production.</title>
        <authorList>
            <person name="Fan W."/>
            <person name="Wang S."/>
            <person name="Wang H."/>
            <person name="Wang A."/>
            <person name="Jiang F."/>
            <person name="Liu H."/>
            <person name="Zhao H."/>
            <person name="Xu D."/>
            <person name="Zhang Y."/>
        </authorList>
    </citation>
    <scope>NUCLEOTIDE SEQUENCE [LARGE SCALE GENOMIC DNA]</scope>
    <source>
        <strain evidence="2">cv. Niubang</strain>
    </source>
</reference>
<keyword evidence="2" id="KW-1185">Reference proteome</keyword>
<reference evidence="2" key="1">
    <citation type="journal article" date="2022" name="Mol. Ecol. Resour.">
        <title>The genomes of chicory, endive, great burdock and yacon provide insights into Asteraceae palaeo-polyploidization history and plant inulin production.</title>
        <authorList>
            <person name="Fan W."/>
            <person name="Wang S."/>
            <person name="Wang H."/>
            <person name="Wang A."/>
            <person name="Jiang F."/>
            <person name="Liu H."/>
            <person name="Zhao H."/>
            <person name="Xu D."/>
            <person name="Zhang Y."/>
        </authorList>
    </citation>
    <scope>NUCLEOTIDE SEQUENCE [LARGE SCALE GENOMIC DNA]</scope>
    <source>
        <strain evidence="2">cv. Niubang</strain>
    </source>
</reference>
<proteinExistence type="predicted"/>
<dbReference type="Proteomes" id="UP001055879">
    <property type="component" value="Linkage Group LG18"/>
</dbReference>
<name>A0ACB8XJ74_ARCLA</name>
<evidence type="ECO:0000313" key="1">
    <source>
        <dbReference type="EMBL" id="KAI3665635.1"/>
    </source>
</evidence>
<gene>
    <name evidence="1" type="ORF">L6452_44264</name>
</gene>
<evidence type="ECO:0000313" key="2">
    <source>
        <dbReference type="Proteomes" id="UP001055879"/>
    </source>
</evidence>